<dbReference type="Proteomes" id="UP000324222">
    <property type="component" value="Unassembled WGS sequence"/>
</dbReference>
<dbReference type="OrthoDB" id="63267at2759"/>
<dbReference type="InterPro" id="IPR017892">
    <property type="entry name" value="Pkinase_C"/>
</dbReference>
<dbReference type="Pfam" id="PF00433">
    <property type="entry name" value="Pkinase_C"/>
    <property type="match status" value="1"/>
</dbReference>
<comment type="caution">
    <text evidence="2">The sequence shown here is derived from an EMBL/GenBank/DDBJ whole genome shotgun (WGS) entry which is preliminary data.</text>
</comment>
<proteinExistence type="predicted"/>
<evidence type="ECO:0000259" key="1">
    <source>
        <dbReference type="Pfam" id="PF00433"/>
    </source>
</evidence>
<reference evidence="2 3" key="1">
    <citation type="submission" date="2019-05" db="EMBL/GenBank/DDBJ databases">
        <title>Another draft genome of Portunus trituberculatus and its Hox gene families provides insights of decapod evolution.</title>
        <authorList>
            <person name="Jeong J.-H."/>
            <person name="Song I."/>
            <person name="Kim S."/>
            <person name="Choi T."/>
            <person name="Kim D."/>
            <person name="Ryu S."/>
            <person name="Kim W."/>
        </authorList>
    </citation>
    <scope>NUCLEOTIDE SEQUENCE [LARGE SCALE GENOMIC DNA]</scope>
    <source>
        <tissue evidence="2">Muscle</tissue>
    </source>
</reference>
<dbReference type="EMBL" id="VSRR010001090">
    <property type="protein sequence ID" value="MPC22457.1"/>
    <property type="molecule type" value="Genomic_DNA"/>
</dbReference>
<organism evidence="2 3">
    <name type="scientific">Portunus trituberculatus</name>
    <name type="common">Swimming crab</name>
    <name type="synonym">Neptunus trituberculatus</name>
    <dbReference type="NCBI Taxonomy" id="210409"/>
    <lineage>
        <taxon>Eukaryota</taxon>
        <taxon>Metazoa</taxon>
        <taxon>Ecdysozoa</taxon>
        <taxon>Arthropoda</taxon>
        <taxon>Crustacea</taxon>
        <taxon>Multicrustacea</taxon>
        <taxon>Malacostraca</taxon>
        <taxon>Eumalacostraca</taxon>
        <taxon>Eucarida</taxon>
        <taxon>Decapoda</taxon>
        <taxon>Pleocyemata</taxon>
        <taxon>Brachyura</taxon>
        <taxon>Eubrachyura</taxon>
        <taxon>Portunoidea</taxon>
        <taxon>Portunidae</taxon>
        <taxon>Portuninae</taxon>
        <taxon>Portunus</taxon>
    </lineage>
</organism>
<protein>
    <recommendedName>
        <fullName evidence="1">Protein kinase C-terminal domain-containing protein</fullName>
    </recommendedName>
</protein>
<sequence>MLRSLPHHAAFKATGDQVTNRGGVAGVAGGGWQWPVCCQPGQGPMVMVSPQSNPRLGENFDPVFRNARLEFSPADKKIMEHLDPDAFHAFTYTNPFYRPINVDQLFNED</sequence>
<accession>A0A5B7DMV6</accession>
<keyword evidence="3" id="KW-1185">Reference proteome</keyword>
<gene>
    <name evidence="2" type="ORF">E2C01_015472</name>
</gene>
<evidence type="ECO:0000313" key="2">
    <source>
        <dbReference type="EMBL" id="MPC22457.1"/>
    </source>
</evidence>
<evidence type="ECO:0000313" key="3">
    <source>
        <dbReference type="Proteomes" id="UP000324222"/>
    </source>
</evidence>
<feature type="domain" description="Protein kinase C-terminal" evidence="1">
    <location>
        <begin position="57"/>
        <end position="92"/>
    </location>
</feature>
<dbReference type="GO" id="GO:0004674">
    <property type="term" value="F:protein serine/threonine kinase activity"/>
    <property type="evidence" value="ECO:0007669"/>
    <property type="project" value="InterPro"/>
</dbReference>
<dbReference type="AlphaFoldDB" id="A0A5B7DMV6"/>
<dbReference type="GO" id="GO:0005524">
    <property type="term" value="F:ATP binding"/>
    <property type="evidence" value="ECO:0007669"/>
    <property type="project" value="InterPro"/>
</dbReference>
<name>A0A5B7DMV6_PORTR</name>